<feature type="transmembrane region" description="Helical" evidence="6">
    <location>
        <begin position="89"/>
        <end position="112"/>
    </location>
</feature>
<dbReference type="InterPro" id="IPR011701">
    <property type="entry name" value="MFS"/>
</dbReference>
<dbReference type="Gene3D" id="1.20.1250.20">
    <property type="entry name" value="MFS general substrate transporter like domains"/>
    <property type="match status" value="1"/>
</dbReference>
<feature type="transmembrane region" description="Helical" evidence="6">
    <location>
        <begin position="64"/>
        <end position="83"/>
    </location>
</feature>
<keyword evidence="9" id="KW-1185">Reference proteome</keyword>
<feature type="transmembrane region" description="Helical" evidence="6">
    <location>
        <begin position="362"/>
        <end position="382"/>
    </location>
</feature>
<proteinExistence type="predicted"/>
<dbReference type="GO" id="GO:0005886">
    <property type="term" value="C:plasma membrane"/>
    <property type="evidence" value="ECO:0007669"/>
    <property type="project" value="UniProtKB-SubCell"/>
</dbReference>
<feature type="transmembrane region" description="Helical" evidence="6">
    <location>
        <begin position="151"/>
        <end position="176"/>
    </location>
</feature>
<dbReference type="AlphaFoldDB" id="A0A4Z0NG20"/>
<dbReference type="InterPro" id="IPR036259">
    <property type="entry name" value="MFS_trans_sf"/>
</dbReference>
<evidence type="ECO:0000256" key="2">
    <source>
        <dbReference type="ARBA" id="ARBA00022475"/>
    </source>
</evidence>
<evidence type="ECO:0000256" key="1">
    <source>
        <dbReference type="ARBA" id="ARBA00004651"/>
    </source>
</evidence>
<evidence type="ECO:0000256" key="4">
    <source>
        <dbReference type="ARBA" id="ARBA00022989"/>
    </source>
</evidence>
<evidence type="ECO:0000256" key="5">
    <source>
        <dbReference type="ARBA" id="ARBA00023136"/>
    </source>
</evidence>
<dbReference type="PANTHER" id="PTHR43124">
    <property type="entry name" value="PURINE EFFLUX PUMP PBUE"/>
    <property type="match status" value="1"/>
</dbReference>
<evidence type="ECO:0000313" key="9">
    <source>
        <dbReference type="Proteomes" id="UP000297535"/>
    </source>
</evidence>
<keyword evidence="3 6" id="KW-0812">Transmembrane</keyword>
<dbReference type="PROSITE" id="PS50850">
    <property type="entry name" value="MFS"/>
    <property type="match status" value="1"/>
</dbReference>
<dbReference type="OrthoDB" id="5412728at2"/>
<gene>
    <name evidence="8" type="ORF">EU555_31990</name>
</gene>
<feature type="transmembrane region" description="Helical" evidence="6">
    <location>
        <begin position="238"/>
        <end position="255"/>
    </location>
</feature>
<name>A0A4Z0NG20_9HYPH</name>
<feature type="transmembrane region" description="Helical" evidence="6">
    <location>
        <begin position="124"/>
        <end position="145"/>
    </location>
</feature>
<accession>A0A4Z0NG20</accession>
<feature type="transmembrane region" description="Helical" evidence="6">
    <location>
        <begin position="34"/>
        <end position="52"/>
    </location>
</feature>
<dbReference type="Proteomes" id="UP000297535">
    <property type="component" value="Unassembled WGS sequence"/>
</dbReference>
<sequence>MCVGQVGNLLPHVVVQAIMAKHLIPLWGLSASEAGMMAGAYAFGYMLAVPVLATLSDRIDARKILGAGTLVSMAAVLAFPFVAHDLLTASLMWGLAGLGFAGAYMPGLKALTDRLDPGDASRSVTLYTSSFSLGVALSFLIAQVAADRFGWQSAFLVTGLGPAAMLVAVALMAPVPPPPAQGSVLSSLGAVFRNRPALGYILGYGAHCFELYGMRTWIVAFWTFVAATRGGDVPVSPVTISVLFALLSMPSSVLGNELALRTGRHRAISAVQVASAVVGLSLGFASDASPWLTLGLILIYAVTIPADSGALTAGMAQSAAPGAKGATMALHSTIGFGLSALGGWGFGLALDAAGGPAHNRAWLAGFTLLSFGIVLGPVALWWSRRRSAAPSAPLSGRRAV</sequence>
<keyword evidence="4 6" id="KW-1133">Transmembrane helix</keyword>
<dbReference type="EMBL" id="SRLB01000043">
    <property type="protein sequence ID" value="TGD94602.1"/>
    <property type="molecule type" value="Genomic_DNA"/>
</dbReference>
<protein>
    <submittedName>
        <fullName evidence="8">MFS transporter</fullName>
    </submittedName>
</protein>
<dbReference type="SUPFAM" id="SSF103473">
    <property type="entry name" value="MFS general substrate transporter"/>
    <property type="match status" value="1"/>
</dbReference>
<feature type="transmembrane region" description="Helical" evidence="6">
    <location>
        <begin position="267"/>
        <end position="285"/>
    </location>
</feature>
<evidence type="ECO:0000313" key="8">
    <source>
        <dbReference type="EMBL" id="TGD94602.1"/>
    </source>
</evidence>
<feature type="domain" description="Major facilitator superfamily (MFS) profile" evidence="7">
    <location>
        <begin position="1"/>
        <end position="388"/>
    </location>
</feature>
<dbReference type="InterPro" id="IPR020846">
    <property type="entry name" value="MFS_dom"/>
</dbReference>
<keyword evidence="2" id="KW-1003">Cell membrane</keyword>
<comment type="caution">
    <text evidence="8">The sequence shown here is derived from an EMBL/GenBank/DDBJ whole genome shotgun (WGS) entry which is preliminary data.</text>
</comment>
<evidence type="ECO:0000256" key="6">
    <source>
        <dbReference type="SAM" id="Phobius"/>
    </source>
</evidence>
<comment type="subcellular location">
    <subcellularLocation>
        <location evidence="1">Cell membrane</location>
        <topology evidence="1">Multi-pass membrane protein</topology>
    </subcellularLocation>
</comment>
<evidence type="ECO:0000259" key="7">
    <source>
        <dbReference type="PROSITE" id="PS50850"/>
    </source>
</evidence>
<dbReference type="GO" id="GO:0022857">
    <property type="term" value="F:transmembrane transporter activity"/>
    <property type="evidence" value="ECO:0007669"/>
    <property type="project" value="InterPro"/>
</dbReference>
<dbReference type="InterPro" id="IPR050189">
    <property type="entry name" value="MFS_Efflux_Transporters"/>
</dbReference>
<reference evidence="8 9" key="1">
    <citation type="submission" date="2019-04" db="EMBL/GenBank/DDBJ databases">
        <authorList>
            <person name="Feng G."/>
            <person name="Zhu H."/>
        </authorList>
    </citation>
    <scope>NUCLEOTIDE SEQUENCE [LARGE SCALE GENOMIC DNA]</scope>
    <source>
        <strain evidence="8 9">6HR-1</strain>
    </source>
</reference>
<evidence type="ECO:0000256" key="3">
    <source>
        <dbReference type="ARBA" id="ARBA00022692"/>
    </source>
</evidence>
<feature type="transmembrane region" description="Helical" evidence="6">
    <location>
        <begin position="197"/>
        <end position="218"/>
    </location>
</feature>
<dbReference type="PANTHER" id="PTHR43124:SF3">
    <property type="entry name" value="CHLORAMPHENICOL EFFLUX PUMP RV0191"/>
    <property type="match status" value="1"/>
</dbReference>
<feature type="transmembrane region" description="Helical" evidence="6">
    <location>
        <begin position="291"/>
        <end position="316"/>
    </location>
</feature>
<organism evidence="8 9">
    <name type="scientific">Methylobacterium nonmethylotrophicum</name>
    <dbReference type="NCBI Taxonomy" id="1141884"/>
    <lineage>
        <taxon>Bacteria</taxon>
        <taxon>Pseudomonadati</taxon>
        <taxon>Pseudomonadota</taxon>
        <taxon>Alphaproteobacteria</taxon>
        <taxon>Hyphomicrobiales</taxon>
        <taxon>Methylobacteriaceae</taxon>
        <taxon>Methylobacterium</taxon>
    </lineage>
</organism>
<dbReference type="Pfam" id="PF07690">
    <property type="entry name" value="MFS_1"/>
    <property type="match status" value="1"/>
</dbReference>
<keyword evidence="5 6" id="KW-0472">Membrane</keyword>
<feature type="transmembrane region" description="Helical" evidence="6">
    <location>
        <begin position="328"/>
        <end position="350"/>
    </location>
</feature>